<comment type="caution">
    <text evidence="7">The sequence shown here is derived from an EMBL/GenBank/DDBJ whole genome shotgun (WGS) entry which is preliminary data.</text>
</comment>
<dbReference type="InterPro" id="IPR036388">
    <property type="entry name" value="WH-like_DNA-bd_sf"/>
</dbReference>
<evidence type="ECO:0000256" key="4">
    <source>
        <dbReference type="ARBA" id="ARBA00023163"/>
    </source>
</evidence>
<dbReference type="EMBL" id="MHOZ01000033">
    <property type="protein sequence ID" value="OGZ72773.1"/>
    <property type="molecule type" value="Genomic_DNA"/>
</dbReference>
<evidence type="ECO:0000313" key="7">
    <source>
        <dbReference type="EMBL" id="OGZ72773.1"/>
    </source>
</evidence>
<organism evidence="7 8">
    <name type="scientific">Candidatus Staskawiczbacteria bacterium RIFCSPLOWO2_01_FULL_37_25b</name>
    <dbReference type="NCBI Taxonomy" id="1802213"/>
    <lineage>
        <taxon>Bacteria</taxon>
        <taxon>Candidatus Staskawicziibacteriota</taxon>
    </lineage>
</organism>
<dbReference type="PANTHER" id="PTHR34824:SF1">
    <property type="entry name" value="HEAT-INDUCIBLE TRANSCRIPTION REPRESSOR HRCA"/>
    <property type="match status" value="1"/>
</dbReference>
<dbReference type="GO" id="GO:0045892">
    <property type="term" value="P:negative regulation of DNA-templated transcription"/>
    <property type="evidence" value="ECO:0007669"/>
    <property type="project" value="TreeGrafter"/>
</dbReference>
<protein>
    <recommendedName>
        <fullName evidence="6">HTH deoR-type domain-containing protein</fullName>
    </recommendedName>
</protein>
<evidence type="ECO:0000256" key="3">
    <source>
        <dbReference type="ARBA" id="ARBA00023016"/>
    </source>
</evidence>
<dbReference type="Pfam" id="PF08220">
    <property type="entry name" value="HTH_DeoR"/>
    <property type="match status" value="1"/>
</dbReference>
<evidence type="ECO:0000313" key="8">
    <source>
        <dbReference type="Proteomes" id="UP000178826"/>
    </source>
</evidence>
<dbReference type="Proteomes" id="UP000178826">
    <property type="component" value="Unassembled WGS sequence"/>
</dbReference>
<accession>A0A1G2IDH4</accession>
<dbReference type="InterPro" id="IPR001034">
    <property type="entry name" value="DeoR_HTH"/>
</dbReference>
<keyword evidence="2" id="KW-0805">Transcription regulation</keyword>
<dbReference type="Gene3D" id="1.10.10.10">
    <property type="entry name" value="Winged helix-like DNA-binding domain superfamily/Winged helix DNA-binding domain"/>
    <property type="match status" value="1"/>
</dbReference>
<dbReference type="InterPro" id="IPR002571">
    <property type="entry name" value="HrcA"/>
</dbReference>
<feature type="coiled-coil region" evidence="5">
    <location>
        <begin position="91"/>
        <end position="118"/>
    </location>
</feature>
<evidence type="ECO:0000256" key="5">
    <source>
        <dbReference type="SAM" id="Coils"/>
    </source>
</evidence>
<feature type="domain" description="HTH deoR-type" evidence="6">
    <location>
        <begin position="34"/>
        <end position="63"/>
    </location>
</feature>
<dbReference type="PANTHER" id="PTHR34824">
    <property type="entry name" value="HEAT-INDUCIBLE TRANSCRIPTION REPRESSOR HRCA"/>
    <property type="match status" value="1"/>
</dbReference>
<dbReference type="SUPFAM" id="SSF46785">
    <property type="entry name" value="Winged helix' DNA-binding domain"/>
    <property type="match status" value="1"/>
</dbReference>
<keyword evidence="5" id="KW-0175">Coiled coil</keyword>
<proteinExistence type="predicted"/>
<keyword evidence="3" id="KW-0346">Stress response</keyword>
<evidence type="ECO:0000256" key="1">
    <source>
        <dbReference type="ARBA" id="ARBA00022491"/>
    </source>
</evidence>
<name>A0A1G2IDH4_9BACT</name>
<evidence type="ECO:0000256" key="2">
    <source>
        <dbReference type="ARBA" id="ARBA00023015"/>
    </source>
</evidence>
<dbReference type="InterPro" id="IPR036390">
    <property type="entry name" value="WH_DNA-bd_sf"/>
</dbReference>
<reference evidence="7 8" key="1">
    <citation type="journal article" date="2016" name="Nat. Commun.">
        <title>Thousands of microbial genomes shed light on interconnected biogeochemical processes in an aquifer system.</title>
        <authorList>
            <person name="Anantharaman K."/>
            <person name="Brown C.T."/>
            <person name="Hug L.A."/>
            <person name="Sharon I."/>
            <person name="Castelle C.J."/>
            <person name="Probst A.J."/>
            <person name="Thomas B.C."/>
            <person name="Singh A."/>
            <person name="Wilkins M.J."/>
            <person name="Karaoz U."/>
            <person name="Brodie E.L."/>
            <person name="Williams K.H."/>
            <person name="Hubbard S.S."/>
            <person name="Banfield J.F."/>
        </authorList>
    </citation>
    <scope>NUCLEOTIDE SEQUENCE [LARGE SCALE GENOMIC DNA]</scope>
</reference>
<evidence type="ECO:0000259" key="6">
    <source>
        <dbReference type="Pfam" id="PF08220"/>
    </source>
</evidence>
<dbReference type="AlphaFoldDB" id="A0A1G2IDH4"/>
<dbReference type="GO" id="GO:0003677">
    <property type="term" value="F:DNA binding"/>
    <property type="evidence" value="ECO:0007669"/>
    <property type="project" value="InterPro"/>
</dbReference>
<keyword evidence="1" id="KW-0678">Repressor</keyword>
<keyword evidence="4" id="KW-0804">Transcription</keyword>
<gene>
    <name evidence="7" type="ORF">A2998_02655</name>
</gene>
<sequence length="164" mass="18815">MITERQEKLLNFLVREYITTAEPVSSLALKKITDLDVCGATIRNDLQELTEAGYISQPHTSAGRIPTQKAYRYFAEKISAEREDAFSDFIAHQIRTAHQQIEQEMKLAEELMRSLSEASTTLNYTRIQNNDNLFEILEILGPSKTAHNKNIDIINKIIKELENF</sequence>
<dbReference type="GO" id="GO:0003700">
    <property type="term" value="F:DNA-binding transcription factor activity"/>
    <property type="evidence" value="ECO:0007669"/>
    <property type="project" value="InterPro"/>
</dbReference>